<keyword evidence="2" id="KW-1185">Reference proteome</keyword>
<proteinExistence type="predicted"/>
<sequence length="102" mass="11423">MKRQGTTHKTGADLMKDLVGRKGCSTVIRKCGLDVAYTGIRTIQRAFYQNVANGAFPGIVGMASPWVWSKTLEHTSMWAFALSSFDTITHYRLLTPHFAWNT</sequence>
<name>A0A1B7MNF7_9AGAM</name>
<dbReference type="EMBL" id="KV448654">
    <property type="protein sequence ID" value="OAX34135.1"/>
    <property type="molecule type" value="Genomic_DNA"/>
</dbReference>
<reference evidence="1 2" key="1">
    <citation type="submission" date="2016-06" db="EMBL/GenBank/DDBJ databases">
        <title>Comparative genomics of the ectomycorrhizal sister species Rhizopogon vinicolor and Rhizopogon vesiculosus (Basidiomycota: Boletales) reveals a divergence of the mating type B locus.</title>
        <authorList>
            <consortium name="DOE Joint Genome Institute"/>
            <person name="Mujic A.B."/>
            <person name="Kuo A."/>
            <person name="Tritt A."/>
            <person name="Lipzen A."/>
            <person name="Chen C."/>
            <person name="Johnson J."/>
            <person name="Sharma A."/>
            <person name="Barry K."/>
            <person name="Grigoriev I.V."/>
            <person name="Spatafora J.W."/>
        </authorList>
    </citation>
    <scope>NUCLEOTIDE SEQUENCE [LARGE SCALE GENOMIC DNA]</scope>
    <source>
        <strain evidence="1 2">AM-OR11-026</strain>
    </source>
</reference>
<protein>
    <submittedName>
        <fullName evidence="1">Uncharacterized protein</fullName>
    </submittedName>
</protein>
<evidence type="ECO:0000313" key="1">
    <source>
        <dbReference type="EMBL" id="OAX34135.1"/>
    </source>
</evidence>
<accession>A0A1B7MNF7</accession>
<evidence type="ECO:0000313" key="2">
    <source>
        <dbReference type="Proteomes" id="UP000092154"/>
    </source>
</evidence>
<dbReference type="InParanoid" id="A0A1B7MNF7"/>
<dbReference type="AlphaFoldDB" id="A0A1B7MNF7"/>
<dbReference type="Proteomes" id="UP000092154">
    <property type="component" value="Unassembled WGS sequence"/>
</dbReference>
<gene>
    <name evidence="1" type="ORF">K503DRAFT_785993</name>
</gene>
<organism evidence="1 2">
    <name type="scientific">Rhizopogon vinicolor AM-OR11-026</name>
    <dbReference type="NCBI Taxonomy" id="1314800"/>
    <lineage>
        <taxon>Eukaryota</taxon>
        <taxon>Fungi</taxon>
        <taxon>Dikarya</taxon>
        <taxon>Basidiomycota</taxon>
        <taxon>Agaricomycotina</taxon>
        <taxon>Agaricomycetes</taxon>
        <taxon>Agaricomycetidae</taxon>
        <taxon>Boletales</taxon>
        <taxon>Suillineae</taxon>
        <taxon>Rhizopogonaceae</taxon>
        <taxon>Rhizopogon</taxon>
    </lineage>
</organism>